<evidence type="ECO:0000256" key="1">
    <source>
        <dbReference type="SAM" id="MobiDB-lite"/>
    </source>
</evidence>
<organism evidence="4 5">
    <name type="scientific">Paenibacillus vini</name>
    <dbReference type="NCBI Taxonomy" id="1476024"/>
    <lineage>
        <taxon>Bacteria</taxon>
        <taxon>Bacillati</taxon>
        <taxon>Bacillota</taxon>
        <taxon>Bacilli</taxon>
        <taxon>Bacillales</taxon>
        <taxon>Paenibacillaceae</taxon>
        <taxon>Paenibacillus</taxon>
    </lineage>
</organism>
<dbReference type="InterPro" id="IPR050490">
    <property type="entry name" value="Bact_solute-bd_prot1"/>
</dbReference>
<dbReference type="SUPFAM" id="SSF53850">
    <property type="entry name" value="Periplasmic binding protein-like II"/>
    <property type="match status" value="1"/>
</dbReference>
<dbReference type="PROSITE" id="PS51257">
    <property type="entry name" value="PROKAR_LIPOPROTEIN"/>
    <property type="match status" value="1"/>
</dbReference>
<gene>
    <name evidence="4" type="ORF">J42TS3_50930</name>
</gene>
<dbReference type="PANTHER" id="PTHR43649:SF17">
    <property type="entry name" value="ABC TRANSPORTER SOLUTE BINDING PROTEIN-SUGAR TRANSPORT"/>
    <property type="match status" value="1"/>
</dbReference>
<feature type="signal peptide" evidence="2">
    <location>
        <begin position="1"/>
        <end position="21"/>
    </location>
</feature>
<accession>A0ABQ4MJ88</accession>
<feature type="chain" id="PRO_5045906758" evidence="2">
    <location>
        <begin position="22"/>
        <end position="532"/>
    </location>
</feature>
<dbReference type="Pfam" id="PF01547">
    <property type="entry name" value="SBP_bac_1"/>
    <property type="match status" value="1"/>
</dbReference>
<reference evidence="4 5" key="1">
    <citation type="submission" date="2021-03" db="EMBL/GenBank/DDBJ databases">
        <title>Antimicrobial resistance genes in bacteria isolated from Japanese honey, and their potential for conferring macrolide and lincosamide resistance in the American foulbrood pathogen Paenibacillus larvae.</title>
        <authorList>
            <person name="Okamoto M."/>
            <person name="Kumagai M."/>
            <person name="Kanamori H."/>
            <person name="Takamatsu D."/>
        </authorList>
    </citation>
    <scope>NUCLEOTIDE SEQUENCE [LARGE SCALE GENOMIC DNA]</scope>
    <source>
        <strain evidence="4 5">J42TS3</strain>
    </source>
</reference>
<name>A0ABQ4MJ88_9BACL</name>
<comment type="caution">
    <text evidence="4">The sequence shown here is derived from an EMBL/GenBank/DDBJ whole genome shotgun (WGS) entry which is preliminary data.</text>
</comment>
<dbReference type="InterPro" id="IPR006059">
    <property type="entry name" value="SBP"/>
</dbReference>
<feature type="compositionally biased region" description="Low complexity" evidence="1">
    <location>
        <begin position="35"/>
        <end position="52"/>
    </location>
</feature>
<sequence length="532" mass="59756">MKKKSLSKGSLMMLTLVLIMALLSGCGGGNGNNAGSGNDSSGGKSGNDGSSSATGQTADTGIDTSKRVELQVYMLGDAPKDLDKVMAEVNKMAQAELNTTVKFNYTSWTDWDQKYKLLLSSGQAIDLIFTADWTSYQSYAKKGAFLALDDLLPKAAPELQKFVPQSMWDGVKVDGKIYTIPSTYKEYVTNGFVWREDLRKKYDLPVPKDLESFEAYMDGIKQNEPDMMPVSLNSDVKNNLHYIYTELNKMIGALPYGMGVKYENPTEVYSFWGSEEHKEELKVMKRWADKGFIPKNVLNIKDTMQDPLTSGKAASIFGDNPTRFNESVIAVQASHPDWELGYTPFGETTGYASPVHPIHNGFAVPKNSKNPERALAFYEKLVLDQRYNQLTEYGIEGTNYTVEDGYYKMIGTSQSNGFPREAMNGWAWRNPEYMLFDKSFDGVKEIFAELDKIQKPDLFLSFAEDYTSYQAEKAALEQVEKQYLYPLQAGLVDDVDKGLATFMEKAKQAGLEKVQQEWTKQWEQYVSESGIK</sequence>
<dbReference type="PANTHER" id="PTHR43649">
    <property type="entry name" value="ARABINOSE-BINDING PROTEIN-RELATED"/>
    <property type="match status" value="1"/>
</dbReference>
<keyword evidence="2" id="KW-0732">Signal</keyword>
<dbReference type="Pfam" id="PF12010">
    <property type="entry name" value="DUF3502"/>
    <property type="match status" value="1"/>
</dbReference>
<evidence type="ECO:0000256" key="2">
    <source>
        <dbReference type="SAM" id="SignalP"/>
    </source>
</evidence>
<evidence type="ECO:0000313" key="4">
    <source>
        <dbReference type="EMBL" id="GIP56058.1"/>
    </source>
</evidence>
<dbReference type="RefSeq" id="WP_213656769.1">
    <property type="nucleotide sequence ID" value="NZ_BOSL01000029.1"/>
</dbReference>
<keyword evidence="5" id="KW-1185">Reference proteome</keyword>
<protein>
    <submittedName>
        <fullName evidence="4">ABC transporter substrate-binding protein</fullName>
    </submittedName>
</protein>
<evidence type="ECO:0000259" key="3">
    <source>
        <dbReference type="Pfam" id="PF12010"/>
    </source>
</evidence>
<dbReference type="Gene3D" id="3.40.190.10">
    <property type="entry name" value="Periplasmic binding protein-like II"/>
    <property type="match status" value="1"/>
</dbReference>
<dbReference type="EMBL" id="BOSL01000029">
    <property type="protein sequence ID" value="GIP56058.1"/>
    <property type="molecule type" value="Genomic_DNA"/>
</dbReference>
<feature type="domain" description="DUF3502" evidence="3">
    <location>
        <begin position="460"/>
        <end position="526"/>
    </location>
</feature>
<evidence type="ECO:0000313" key="5">
    <source>
        <dbReference type="Proteomes" id="UP000679992"/>
    </source>
</evidence>
<proteinExistence type="predicted"/>
<dbReference type="InterPro" id="IPR022627">
    <property type="entry name" value="DUF3502"/>
</dbReference>
<feature type="region of interest" description="Disordered" evidence="1">
    <location>
        <begin position="34"/>
        <end position="60"/>
    </location>
</feature>
<dbReference type="Proteomes" id="UP000679992">
    <property type="component" value="Unassembled WGS sequence"/>
</dbReference>